<proteinExistence type="predicted"/>
<dbReference type="Proteomes" id="UP000314294">
    <property type="component" value="Unassembled WGS sequence"/>
</dbReference>
<evidence type="ECO:0000313" key="2">
    <source>
        <dbReference type="Proteomes" id="UP000314294"/>
    </source>
</evidence>
<reference evidence="1 2" key="1">
    <citation type="submission" date="2019-03" db="EMBL/GenBank/DDBJ databases">
        <title>First draft genome of Liparis tanakae, snailfish: a comprehensive survey of snailfish specific genes.</title>
        <authorList>
            <person name="Kim W."/>
            <person name="Song I."/>
            <person name="Jeong J.-H."/>
            <person name="Kim D."/>
            <person name="Kim S."/>
            <person name="Ryu S."/>
            <person name="Song J.Y."/>
            <person name="Lee S.K."/>
        </authorList>
    </citation>
    <scope>NUCLEOTIDE SEQUENCE [LARGE SCALE GENOMIC DNA]</scope>
    <source>
        <tissue evidence="1">Muscle</tissue>
    </source>
</reference>
<sequence>MKLPSLCFREHVAYVSVGDDRETEDWRNNGRFPFQLIILLVSRPHCTRTGRGNLTVGTLCKYTWCRAVRRTCYAVTQHQTMIRTMMRTTGRGGGVVSMGGVHSIM</sequence>
<comment type="caution">
    <text evidence="1">The sequence shown here is derived from an EMBL/GenBank/DDBJ whole genome shotgun (WGS) entry which is preliminary data.</text>
</comment>
<gene>
    <name evidence="1" type="ORF">EYF80_053435</name>
</gene>
<name>A0A4Z2F6M6_9TELE</name>
<dbReference type="EMBL" id="SRLO01001623">
    <property type="protein sequence ID" value="TNN36404.1"/>
    <property type="molecule type" value="Genomic_DNA"/>
</dbReference>
<protein>
    <submittedName>
        <fullName evidence="1">Uncharacterized protein</fullName>
    </submittedName>
</protein>
<evidence type="ECO:0000313" key="1">
    <source>
        <dbReference type="EMBL" id="TNN36404.1"/>
    </source>
</evidence>
<accession>A0A4Z2F6M6</accession>
<dbReference type="AlphaFoldDB" id="A0A4Z2F6M6"/>
<organism evidence="1 2">
    <name type="scientific">Liparis tanakae</name>
    <name type="common">Tanaka's snailfish</name>
    <dbReference type="NCBI Taxonomy" id="230148"/>
    <lineage>
        <taxon>Eukaryota</taxon>
        <taxon>Metazoa</taxon>
        <taxon>Chordata</taxon>
        <taxon>Craniata</taxon>
        <taxon>Vertebrata</taxon>
        <taxon>Euteleostomi</taxon>
        <taxon>Actinopterygii</taxon>
        <taxon>Neopterygii</taxon>
        <taxon>Teleostei</taxon>
        <taxon>Neoteleostei</taxon>
        <taxon>Acanthomorphata</taxon>
        <taxon>Eupercaria</taxon>
        <taxon>Perciformes</taxon>
        <taxon>Cottioidei</taxon>
        <taxon>Cottales</taxon>
        <taxon>Liparidae</taxon>
        <taxon>Liparis</taxon>
    </lineage>
</organism>
<keyword evidence="2" id="KW-1185">Reference proteome</keyword>